<comment type="caution">
    <text evidence="1">The sequence shown here is derived from an EMBL/GenBank/DDBJ whole genome shotgun (WGS) entry which is preliminary data.</text>
</comment>
<protein>
    <submittedName>
        <fullName evidence="1">Uncharacterized protein</fullName>
    </submittedName>
</protein>
<name>A0A8H4TE09_9HYPO</name>
<dbReference type="OrthoDB" id="5352472at2759"/>
<organism evidence="1 2">
    <name type="scientific">Fusarium sarcochroum</name>
    <dbReference type="NCBI Taxonomy" id="1208366"/>
    <lineage>
        <taxon>Eukaryota</taxon>
        <taxon>Fungi</taxon>
        <taxon>Dikarya</taxon>
        <taxon>Ascomycota</taxon>
        <taxon>Pezizomycotina</taxon>
        <taxon>Sordariomycetes</taxon>
        <taxon>Hypocreomycetidae</taxon>
        <taxon>Hypocreales</taxon>
        <taxon>Nectriaceae</taxon>
        <taxon>Fusarium</taxon>
        <taxon>Fusarium lateritium species complex</taxon>
    </lineage>
</organism>
<dbReference type="EMBL" id="JABEXW010000765">
    <property type="protein sequence ID" value="KAF4955932.1"/>
    <property type="molecule type" value="Genomic_DNA"/>
</dbReference>
<reference evidence="1" key="2">
    <citation type="submission" date="2020-05" db="EMBL/GenBank/DDBJ databases">
        <authorList>
            <person name="Kim H.-S."/>
            <person name="Proctor R.H."/>
            <person name="Brown D.W."/>
        </authorList>
    </citation>
    <scope>NUCLEOTIDE SEQUENCE</scope>
    <source>
        <strain evidence="1">NRRL 20472</strain>
    </source>
</reference>
<dbReference type="Proteomes" id="UP000622797">
    <property type="component" value="Unassembled WGS sequence"/>
</dbReference>
<sequence>MPVQLLPAPAAASSPHALSVNVVLGLQIESWLAQVLRRIRDERRIEENGRKGRNKLVEKNKLCLNKPDQYRKFLSQVLSQPHAIWVLASVMLPSTIRYKLQLHEGHPYELTMDHKLIHIEAHVVHVDIIYKHEITYKLTKDTIDTLDTFLEENRCADMEPDIYSWTNTPEKRWRELHAPVVQNLKEFVFHTHISALERLEVDGSGELHCDESEEVKNSIIAFLRPLIPPVSRDIDVVRPFPLLSEYPTISQRPLLDLLENPTTTGSCMMRLSNSSITSMGYPITNPPWASLAGSGPSPSPTFVDHYSSAGSFWSPPQALDPVAYLPYPSVLVASQHDSSIHYHGEAGIRGVDGFDSCIPSMVLQR</sequence>
<dbReference type="AlphaFoldDB" id="A0A8H4TE09"/>
<evidence type="ECO:0000313" key="1">
    <source>
        <dbReference type="EMBL" id="KAF4955932.1"/>
    </source>
</evidence>
<gene>
    <name evidence="1" type="ORF">FSARC_11711</name>
</gene>
<evidence type="ECO:0000313" key="2">
    <source>
        <dbReference type="Proteomes" id="UP000622797"/>
    </source>
</evidence>
<reference evidence="1" key="1">
    <citation type="journal article" date="2020" name="BMC Genomics">
        <title>Correction to: Identification and distribution of gene clusters required for synthesis of sphingolipid metabolism inhibitors in diverse species of the filamentous fungus Fusarium.</title>
        <authorList>
            <person name="Kim H.S."/>
            <person name="Lohmar J.M."/>
            <person name="Busman M."/>
            <person name="Brown D.W."/>
            <person name="Naumann T.A."/>
            <person name="Divon H.H."/>
            <person name="Lysoe E."/>
            <person name="Uhlig S."/>
            <person name="Proctor R.H."/>
        </authorList>
    </citation>
    <scope>NUCLEOTIDE SEQUENCE</scope>
    <source>
        <strain evidence="1">NRRL 20472</strain>
    </source>
</reference>
<accession>A0A8H4TE09</accession>
<proteinExistence type="predicted"/>
<keyword evidence="2" id="KW-1185">Reference proteome</keyword>